<sequence>MHAAQAVHAQFTCGRSTDGVTVLDEQLSCSSAAVRVRSQVRSTVALLVSGGAALLFGALAAAAQEPSSLSVACAMAGRDGRIWGTTSMEAQTTRLGGGR</sequence>
<dbReference type="PATRIC" id="fig|1441923.3.peg.4348"/>
<keyword evidence="1" id="KW-0812">Transmembrane</keyword>
<evidence type="ECO:0000256" key="1">
    <source>
        <dbReference type="SAM" id="Phobius"/>
    </source>
</evidence>
<evidence type="ECO:0000313" key="3">
    <source>
        <dbReference type="Proteomes" id="UP000037712"/>
    </source>
</evidence>
<dbReference type="Proteomes" id="UP000037712">
    <property type="component" value="Unassembled WGS sequence"/>
</dbReference>
<name>A0A0M8PDU1_RHORH</name>
<reference evidence="3" key="2">
    <citation type="submission" date="2015-01" db="EMBL/GenBank/DDBJ databases">
        <title>Draft genome sequence of potential hydrocarbon metabolising strain of Rhodococcus rhodochrous.</title>
        <authorList>
            <person name="Aggarwal R.K."/>
            <person name="Dawar C."/>
        </authorList>
    </citation>
    <scope>NUCLEOTIDE SEQUENCE [LARGE SCALE GENOMIC DNA]</scope>
    <source>
        <strain evidence="3">KG-21</strain>
    </source>
</reference>
<comment type="caution">
    <text evidence="2">The sequence shown here is derived from an EMBL/GenBank/DDBJ whole genome shotgun (WGS) entry which is preliminary data.</text>
</comment>
<keyword evidence="1" id="KW-1133">Transmembrane helix</keyword>
<feature type="transmembrane region" description="Helical" evidence="1">
    <location>
        <begin position="44"/>
        <end position="63"/>
    </location>
</feature>
<reference evidence="2 3" key="1">
    <citation type="journal article" date="2015" name="Genome Announc.">
        <title>Draft Genome Sequence of Rhodococcus rhodochrous Strain KG-21, a Soil Isolate from Oil Fields of Krishna-Godavari Basin, India.</title>
        <authorList>
            <person name="Dawar C."/>
            <person name="Aggarwal R.K."/>
        </authorList>
    </citation>
    <scope>NUCLEOTIDE SEQUENCE [LARGE SCALE GENOMIC DNA]</scope>
    <source>
        <strain evidence="2 3">KG-21</strain>
    </source>
</reference>
<proteinExistence type="predicted"/>
<dbReference type="EMBL" id="AZYO01000066">
    <property type="protein sequence ID" value="KOS54494.1"/>
    <property type="molecule type" value="Genomic_DNA"/>
</dbReference>
<keyword evidence="1" id="KW-0472">Membrane</keyword>
<accession>A0A0M8PDU1</accession>
<dbReference type="AlphaFoldDB" id="A0A0M8PDU1"/>
<gene>
    <name evidence="2" type="ORF">Z051_19895</name>
</gene>
<evidence type="ECO:0000313" key="2">
    <source>
        <dbReference type="EMBL" id="KOS54494.1"/>
    </source>
</evidence>
<organism evidence="2 3">
    <name type="scientific">Rhodococcus rhodochrous KG-21</name>
    <dbReference type="NCBI Taxonomy" id="1441923"/>
    <lineage>
        <taxon>Bacteria</taxon>
        <taxon>Bacillati</taxon>
        <taxon>Actinomycetota</taxon>
        <taxon>Actinomycetes</taxon>
        <taxon>Mycobacteriales</taxon>
        <taxon>Nocardiaceae</taxon>
        <taxon>Rhodococcus</taxon>
    </lineage>
</organism>
<protein>
    <submittedName>
        <fullName evidence="2">Uncharacterized protein</fullName>
    </submittedName>
</protein>